<comment type="caution">
    <text evidence="1">The sequence shown here is derived from an EMBL/GenBank/DDBJ whole genome shotgun (WGS) entry which is preliminary data.</text>
</comment>
<dbReference type="InterPro" id="IPR008969">
    <property type="entry name" value="CarboxyPept-like_regulatory"/>
</dbReference>
<keyword evidence="2" id="KW-1185">Reference proteome</keyword>
<dbReference type="Pfam" id="PF13715">
    <property type="entry name" value="CarbopepD_reg_2"/>
    <property type="match status" value="1"/>
</dbReference>
<proteinExistence type="predicted"/>
<gene>
    <name evidence="1" type="ORF">H8B15_15110</name>
</gene>
<dbReference type="SUPFAM" id="SSF49464">
    <property type="entry name" value="Carboxypeptidase regulatory domain-like"/>
    <property type="match status" value="1"/>
</dbReference>
<protein>
    <submittedName>
        <fullName evidence="1">Carboxypeptidase-like regulatory domain-containing protein</fullName>
    </submittedName>
</protein>
<name>A0ABR7MME9_9BACT</name>
<dbReference type="Gene3D" id="2.60.40.1120">
    <property type="entry name" value="Carboxypeptidase-like, regulatory domain"/>
    <property type="match status" value="1"/>
</dbReference>
<dbReference type="Proteomes" id="UP000622017">
    <property type="component" value="Unassembled WGS sequence"/>
</dbReference>
<reference evidence="1 2" key="1">
    <citation type="submission" date="2020-08" db="EMBL/GenBank/DDBJ databases">
        <title>Hymenobacter sp.</title>
        <authorList>
            <person name="Kim M.K."/>
        </authorList>
    </citation>
    <scope>NUCLEOTIDE SEQUENCE [LARGE SCALE GENOMIC DNA]</scope>
    <source>
        <strain evidence="1 2">BT507</strain>
    </source>
</reference>
<accession>A0ABR7MME9</accession>
<evidence type="ECO:0000313" key="1">
    <source>
        <dbReference type="EMBL" id="MBC6612256.1"/>
    </source>
</evidence>
<dbReference type="EMBL" id="JACSCY010000013">
    <property type="protein sequence ID" value="MBC6612256.1"/>
    <property type="molecule type" value="Genomic_DNA"/>
</dbReference>
<sequence>MKLTASPFDPQTGELLPVYRDAYLNGDLSRSSAQAVENYLRRDADVAHDTLTRWQELQATDEVEVTPTWVQKQIQYIRAEPVRFRRRATSMVASAVLVGSMVFAGTSLPGARGNNSNFSAVQETATAEATAEALASNTASVAAALSAKRMVMVQGRILDENGKPLPGATVMQPGSRQIAVTNAAGEYVLHVPANTSSLKYGYGGYEDEEIKLSDASTDVTLLPREKTKRHWWNF</sequence>
<evidence type="ECO:0000313" key="2">
    <source>
        <dbReference type="Proteomes" id="UP000622017"/>
    </source>
</evidence>
<dbReference type="RefSeq" id="WP_187320516.1">
    <property type="nucleotide sequence ID" value="NZ_JACSCY010000013.1"/>
</dbReference>
<organism evidence="1 2">
    <name type="scientific">Hymenobacter citatus</name>
    <dbReference type="NCBI Taxonomy" id="2763506"/>
    <lineage>
        <taxon>Bacteria</taxon>
        <taxon>Pseudomonadati</taxon>
        <taxon>Bacteroidota</taxon>
        <taxon>Cytophagia</taxon>
        <taxon>Cytophagales</taxon>
        <taxon>Hymenobacteraceae</taxon>
        <taxon>Hymenobacter</taxon>
    </lineage>
</organism>